<dbReference type="InterPro" id="IPR038515">
    <property type="entry name" value="CpxA_peri_sf"/>
</dbReference>
<keyword evidence="5" id="KW-0597">Phosphoprotein</keyword>
<dbReference type="InterPro" id="IPR050398">
    <property type="entry name" value="HssS/ArlS-like"/>
</dbReference>
<dbReference type="InterPro" id="IPR058125">
    <property type="entry name" value="CpxA"/>
</dbReference>
<sequence length="487" mass="55680">MNNLLKSLNSKNILGIFTFIVPMKQLFQKYLDIKKRLAYKLMVYYGLLFILFMALAFNFDKFDARKFSPIPLKEQTYFQEESLATERSLNLDEIFERNLSVETSNGYDVILEEKSTGMLSGVNQSNMKALQVFIYQAQQSTEPLQKRFENIQIYGPFIVHSDINTYNQYFIRATDAQDEWLNTILDSPILMILILMLMGTPILIWLALTITRPIEALTISANSVATGNLETNPKLETEGIYEIREVGKSFNHMVKSLKDLTQQQQRMISDISHELKTPLARLQLATGILRRKTGEFPEINRIEAEVGKLNQMIKDLLTISRQQLNYQTNKRVFAISEIWTSVLEDAKFETSQKDIILVIKQNIKNPESCFINGTIDLLASALENLIRNGQKYAQTMLSVEMNIEAEHLILIVEDDGKGVPEHEYENILKPFYRIDEARARETGGTGLGLAIVQNAVEQHQGTIMLGKSNMGGLKVEMKLPLWHTSIH</sequence>
<dbReference type="PANTHER" id="PTHR45528:SF1">
    <property type="entry name" value="SENSOR HISTIDINE KINASE CPXA"/>
    <property type="match status" value="1"/>
</dbReference>
<dbReference type="SUPFAM" id="SSF158472">
    <property type="entry name" value="HAMP domain-like"/>
    <property type="match status" value="1"/>
</dbReference>
<dbReference type="InterPro" id="IPR036097">
    <property type="entry name" value="HisK_dim/P_sf"/>
</dbReference>
<dbReference type="InterPro" id="IPR003661">
    <property type="entry name" value="HisK_dim/P_dom"/>
</dbReference>
<evidence type="ECO:0000313" key="18">
    <source>
        <dbReference type="Proteomes" id="UP000066995"/>
    </source>
</evidence>
<dbReference type="PATRIC" id="fig|1433287.3.peg.1082"/>
<dbReference type="RefSeq" id="WP_231475452.1">
    <property type="nucleotide sequence ID" value="NZ_CP006943.1"/>
</dbReference>
<proteinExistence type="predicted"/>
<keyword evidence="8" id="KW-0547">Nucleotide-binding</keyword>
<evidence type="ECO:0000256" key="7">
    <source>
        <dbReference type="ARBA" id="ARBA00022692"/>
    </source>
</evidence>
<dbReference type="eggNOG" id="COG2205">
    <property type="taxonomic scope" value="Bacteria"/>
</dbReference>
<dbReference type="EMBL" id="CP006943">
    <property type="protein sequence ID" value="AHG75608.1"/>
    <property type="molecule type" value="Genomic_DNA"/>
</dbReference>
<dbReference type="Pfam" id="PF00672">
    <property type="entry name" value="HAMP"/>
    <property type="match status" value="1"/>
</dbReference>
<dbReference type="SUPFAM" id="SSF55874">
    <property type="entry name" value="ATPase domain of HSP90 chaperone/DNA topoisomerase II/histidine kinase"/>
    <property type="match status" value="1"/>
</dbReference>
<keyword evidence="10" id="KW-0067">ATP-binding</keyword>
<reference evidence="17 18" key="1">
    <citation type="submission" date="2013-12" db="EMBL/GenBank/DDBJ databases">
        <title>Annotation of the Mannheimia varigena USDA-ARS-USMARC-1296 complete genome.</title>
        <authorList>
            <person name="Harhay G.P."/>
            <person name="Clawson M.L."/>
            <person name="Murray R.W."/>
            <person name="Lubbers B.V."/>
            <person name="Heaton M.P."/>
            <person name="Chitko-Mckown C.G."/>
            <person name="Harhay D.M."/>
            <person name="Smith T.P.L."/>
        </authorList>
    </citation>
    <scope>NUCLEOTIDE SEQUENCE [LARGE SCALE GENOMIC DNA]</scope>
    <source>
        <strain evidence="17 18">USDA-ARS-USMARC-1296</strain>
    </source>
</reference>
<evidence type="ECO:0000256" key="2">
    <source>
        <dbReference type="ARBA" id="ARBA00004651"/>
    </source>
</evidence>
<dbReference type="NCBIfam" id="NF007007">
    <property type="entry name" value="PRK09470.1"/>
    <property type="match status" value="1"/>
</dbReference>
<keyword evidence="12" id="KW-0902">Two-component regulatory system</keyword>
<dbReference type="SMART" id="SM00388">
    <property type="entry name" value="HisKA"/>
    <property type="match status" value="1"/>
</dbReference>
<comment type="catalytic activity">
    <reaction evidence="1">
        <text>ATP + protein L-histidine = ADP + protein N-phospho-L-histidine.</text>
        <dbReference type="EC" id="2.7.13.3"/>
    </reaction>
</comment>
<keyword evidence="7 14" id="KW-0812">Transmembrane</keyword>
<feature type="domain" description="HAMP" evidence="16">
    <location>
        <begin position="208"/>
        <end position="262"/>
    </location>
</feature>
<evidence type="ECO:0000256" key="8">
    <source>
        <dbReference type="ARBA" id="ARBA00022741"/>
    </source>
</evidence>
<gene>
    <name evidence="17" type="ORF">X808_10850</name>
</gene>
<accession>W0QEG0</accession>
<dbReference type="STRING" id="1433287.X808_10850"/>
<dbReference type="PROSITE" id="PS50885">
    <property type="entry name" value="HAMP"/>
    <property type="match status" value="1"/>
</dbReference>
<keyword evidence="6" id="KW-0808">Transferase</keyword>
<dbReference type="GO" id="GO:0005886">
    <property type="term" value="C:plasma membrane"/>
    <property type="evidence" value="ECO:0007669"/>
    <property type="project" value="UniProtKB-SubCell"/>
</dbReference>
<dbReference type="CDD" id="cd06225">
    <property type="entry name" value="HAMP"/>
    <property type="match status" value="1"/>
</dbReference>
<evidence type="ECO:0000256" key="12">
    <source>
        <dbReference type="ARBA" id="ARBA00023012"/>
    </source>
</evidence>
<dbReference type="EC" id="2.7.13.3" evidence="3"/>
<keyword evidence="4" id="KW-1003">Cell membrane</keyword>
<dbReference type="HOGENOM" id="CLU_000445_89_27_6"/>
<organism evidence="17 18">
    <name type="scientific">Mannheimia varigena USDA-ARS-USMARC-1296</name>
    <dbReference type="NCBI Taxonomy" id="1433287"/>
    <lineage>
        <taxon>Bacteria</taxon>
        <taxon>Pseudomonadati</taxon>
        <taxon>Pseudomonadota</taxon>
        <taxon>Gammaproteobacteria</taxon>
        <taxon>Pasteurellales</taxon>
        <taxon>Pasteurellaceae</taxon>
        <taxon>Mannheimia</taxon>
    </lineage>
</organism>
<evidence type="ECO:0000313" key="17">
    <source>
        <dbReference type="EMBL" id="AHG75608.1"/>
    </source>
</evidence>
<keyword evidence="11 14" id="KW-1133">Transmembrane helix</keyword>
<dbReference type="Gene3D" id="1.10.287.130">
    <property type="match status" value="1"/>
</dbReference>
<dbReference type="SUPFAM" id="SSF47384">
    <property type="entry name" value="Homodimeric domain of signal transducing histidine kinase"/>
    <property type="match status" value="1"/>
</dbReference>
<dbReference type="InterPro" id="IPR004358">
    <property type="entry name" value="Sig_transdc_His_kin-like_C"/>
</dbReference>
<evidence type="ECO:0000259" key="16">
    <source>
        <dbReference type="PROSITE" id="PS50885"/>
    </source>
</evidence>
<dbReference type="InterPro" id="IPR003594">
    <property type="entry name" value="HATPase_dom"/>
</dbReference>
<keyword evidence="13 14" id="KW-0472">Membrane</keyword>
<name>W0QEG0_9PAST</name>
<evidence type="ECO:0000256" key="6">
    <source>
        <dbReference type="ARBA" id="ARBA00022679"/>
    </source>
</evidence>
<keyword evidence="9 17" id="KW-0418">Kinase</keyword>
<dbReference type="Gene3D" id="1.10.8.500">
    <property type="entry name" value="HAMP domain in histidine kinase"/>
    <property type="match status" value="1"/>
</dbReference>
<dbReference type="InterPro" id="IPR036890">
    <property type="entry name" value="HATPase_C_sf"/>
</dbReference>
<dbReference type="CDD" id="cd00082">
    <property type="entry name" value="HisKA"/>
    <property type="match status" value="1"/>
</dbReference>
<dbReference type="SMART" id="SM00304">
    <property type="entry name" value="HAMP"/>
    <property type="match status" value="1"/>
</dbReference>
<dbReference type="KEGG" id="mvi:X808_10850"/>
<keyword evidence="18" id="KW-1185">Reference proteome</keyword>
<feature type="domain" description="Histidine kinase" evidence="15">
    <location>
        <begin position="270"/>
        <end position="483"/>
    </location>
</feature>
<evidence type="ECO:0000259" key="15">
    <source>
        <dbReference type="PROSITE" id="PS50109"/>
    </source>
</evidence>
<dbReference type="Proteomes" id="UP000066995">
    <property type="component" value="Chromosome"/>
</dbReference>
<comment type="subcellular location">
    <subcellularLocation>
        <location evidence="2">Cell membrane</location>
        <topology evidence="2">Multi-pass membrane protein</topology>
    </subcellularLocation>
</comment>
<dbReference type="InterPro" id="IPR005467">
    <property type="entry name" value="His_kinase_dom"/>
</dbReference>
<evidence type="ECO:0000256" key="5">
    <source>
        <dbReference type="ARBA" id="ARBA00022553"/>
    </source>
</evidence>
<dbReference type="Pfam" id="PF02518">
    <property type="entry name" value="HATPase_c"/>
    <property type="match status" value="1"/>
</dbReference>
<dbReference type="PROSITE" id="PS50109">
    <property type="entry name" value="HIS_KIN"/>
    <property type="match status" value="1"/>
</dbReference>
<feature type="transmembrane region" description="Helical" evidence="14">
    <location>
        <begin position="189"/>
        <end position="208"/>
    </location>
</feature>
<evidence type="ECO:0000256" key="9">
    <source>
        <dbReference type="ARBA" id="ARBA00022777"/>
    </source>
</evidence>
<evidence type="ECO:0000256" key="1">
    <source>
        <dbReference type="ARBA" id="ARBA00000085"/>
    </source>
</evidence>
<evidence type="ECO:0000256" key="11">
    <source>
        <dbReference type="ARBA" id="ARBA00022989"/>
    </source>
</evidence>
<dbReference type="PRINTS" id="PR00344">
    <property type="entry name" value="BCTRLSENSOR"/>
</dbReference>
<protein>
    <recommendedName>
        <fullName evidence="3">histidine kinase</fullName>
        <ecNumber evidence="3">2.7.13.3</ecNumber>
    </recommendedName>
</protein>
<feature type="transmembrane region" description="Helical" evidence="14">
    <location>
        <begin position="37"/>
        <end position="59"/>
    </location>
</feature>
<dbReference type="InterPro" id="IPR003660">
    <property type="entry name" value="HAMP_dom"/>
</dbReference>
<dbReference type="GO" id="GO:0000155">
    <property type="term" value="F:phosphorelay sensor kinase activity"/>
    <property type="evidence" value="ECO:0007669"/>
    <property type="project" value="InterPro"/>
</dbReference>
<dbReference type="FunFam" id="3.30.565.10:FF:000011">
    <property type="entry name" value="Sensor histidine kinase CpxA"/>
    <property type="match status" value="1"/>
</dbReference>
<dbReference type="Pfam" id="PF00512">
    <property type="entry name" value="HisKA"/>
    <property type="match status" value="1"/>
</dbReference>
<evidence type="ECO:0000256" key="4">
    <source>
        <dbReference type="ARBA" id="ARBA00022475"/>
    </source>
</evidence>
<dbReference type="Gene3D" id="3.30.565.10">
    <property type="entry name" value="Histidine kinase-like ATPase, C-terminal domain"/>
    <property type="match status" value="1"/>
</dbReference>
<dbReference type="GO" id="GO:0005524">
    <property type="term" value="F:ATP binding"/>
    <property type="evidence" value="ECO:0007669"/>
    <property type="project" value="UniProtKB-KW"/>
</dbReference>
<dbReference type="SMART" id="SM00387">
    <property type="entry name" value="HATPase_c"/>
    <property type="match status" value="1"/>
</dbReference>
<evidence type="ECO:0000256" key="3">
    <source>
        <dbReference type="ARBA" id="ARBA00012438"/>
    </source>
</evidence>
<dbReference type="AlphaFoldDB" id="W0QEG0"/>
<dbReference type="Gene3D" id="3.30.450.210">
    <property type="entry name" value="Two-component sensor protein CpxA, periplasmic domain"/>
    <property type="match status" value="1"/>
</dbReference>
<evidence type="ECO:0000256" key="14">
    <source>
        <dbReference type="SAM" id="Phobius"/>
    </source>
</evidence>
<evidence type="ECO:0000256" key="10">
    <source>
        <dbReference type="ARBA" id="ARBA00022840"/>
    </source>
</evidence>
<dbReference type="PANTHER" id="PTHR45528">
    <property type="entry name" value="SENSOR HISTIDINE KINASE CPXA"/>
    <property type="match status" value="1"/>
</dbReference>
<evidence type="ECO:0000256" key="13">
    <source>
        <dbReference type="ARBA" id="ARBA00023136"/>
    </source>
</evidence>